<proteinExistence type="predicted"/>
<dbReference type="PANTHER" id="PTHR16270:SF5">
    <property type="entry name" value="HYPOTHETICAL LOC287798"/>
    <property type="match status" value="1"/>
</dbReference>
<dbReference type="Ensembl" id="ENSNNAT00000003164.1">
    <property type="protein sequence ID" value="ENSNNAP00000003013.1"/>
    <property type="gene ID" value="ENSNNAG00000002063.1"/>
</dbReference>
<evidence type="ECO:0000256" key="1">
    <source>
        <dbReference type="SAM" id="MobiDB-lite"/>
    </source>
</evidence>
<feature type="region of interest" description="Disordered" evidence="1">
    <location>
        <begin position="111"/>
        <end position="135"/>
    </location>
</feature>
<dbReference type="OrthoDB" id="8921675at2759"/>
<dbReference type="GeneTree" id="ENSGT00960000191171"/>
<evidence type="ECO:0008006" key="4">
    <source>
        <dbReference type="Google" id="ProtNLM"/>
    </source>
</evidence>
<dbReference type="OMA" id="VHTGWIR"/>
<accession>A0A8C6V9A9</accession>
<reference evidence="2" key="2">
    <citation type="submission" date="2025-09" db="UniProtKB">
        <authorList>
            <consortium name="Ensembl"/>
        </authorList>
    </citation>
    <scope>IDENTIFICATION</scope>
</reference>
<organism evidence="2 3">
    <name type="scientific">Naja naja</name>
    <name type="common">Indian cobra</name>
    <dbReference type="NCBI Taxonomy" id="35670"/>
    <lineage>
        <taxon>Eukaryota</taxon>
        <taxon>Metazoa</taxon>
        <taxon>Chordata</taxon>
        <taxon>Craniata</taxon>
        <taxon>Vertebrata</taxon>
        <taxon>Euteleostomi</taxon>
        <taxon>Lepidosauria</taxon>
        <taxon>Squamata</taxon>
        <taxon>Bifurcata</taxon>
        <taxon>Unidentata</taxon>
        <taxon>Episquamata</taxon>
        <taxon>Toxicofera</taxon>
        <taxon>Serpentes</taxon>
        <taxon>Colubroidea</taxon>
        <taxon>Elapidae</taxon>
        <taxon>Elapinae</taxon>
        <taxon>Naja</taxon>
    </lineage>
</organism>
<sequence length="484" mass="54656">MAGNSPQIQICPYCKKQFKRLKSHLPHCKMAGSEDSREALPLLKKACDSERLSTSEQLSTEKKKWQIISLETSPEEESKKSKTDLVTKKGRRKNIGVTGTVVNSYLPEDKDTEKKIKSASEKSPQIRENKQKTSEKFSAPVDLFPKTNLPEKLSTVEKNNRTSLLKEEIIPGFSLESPTQSGKATSEPHQKPCTKQNIESLGEQHASLSTNNFTESLQPIHQGLGGRIEQITASHHHVTALENRCESSSHDRLSKENILDNSKTGQWPLKSVSAGANITLTNRQQIITGNVNKKNILELEGNFKNRSTENDISTIKACTSQDNVVDSYGKFTRDPVHLFKSKLNANSLFLKAEDYPKEHLIDPDPRPNVCHTFTEVLREMRVDKTSTSYLSALEKNSYLRSSAFETKEDKNSVMGLRKPSLQEFKMTTFPEQSIKLSSLGLEWFSELYPNYQRLGLFLERQSEWDTKISEAHILLCGNHKGKSF</sequence>
<evidence type="ECO:0000313" key="2">
    <source>
        <dbReference type="Ensembl" id="ENSNNAP00000003013.1"/>
    </source>
</evidence>
<evidence type="ECO:0000313" key="3">
    <source>
        <dbReference type="Proteomes" id="UP000694559"/>
    </source>
</evidence>
<name>A0A8C6V9A9_NAJNA</name>
<reference evidence="2" key="1">
    <citation type="submission" date="2025-08" db="UniProtKB">
        <authorList>
            <consortium name="Ensembl"/>
        </authorList>
    </citation>
    <scope>IDENTIFICATION</scope>
</reference>
<dbReference type="Proteomes" id="UP000694559">
    <property type="component" value="Unplaced"/>
</dbReference>
<dbReference type="PANTHER" id="PTHR16270">
    <property type="entry name" value="HYPOTHETICAL LOC287798"/>
    <property type="match status" value="1"/>
</dbReference>
<dbReference type="AlphaFoldDB" id="A0A8C6V9A9"/>
<protein>
    <recommendedName>
        <fullName evidence="4">ATP synthase membrane subunit f</fullName>
    </recommendedName>
</protein>
<keyword evidence="3" id="KW-1185">Reference proteome</keyword>
<feature type="region of interest" description="Disordered" evidence="1">
    <location>
        <begin position="174"/>
        <end position="193"/>
    </location>
</feature>
<dbReference type="InterPro" id="IPR037694">
    <property type="entry name" value="MTNAP1"/>
</dbReference>